<organism evidence="2 3">
    <name type="scientific">Parasponia andersonii</name>
    <name type="common">Sponia andersonii</name>
    <dbReference type="NCBI Taxonomy" id="3476"/>
    <lineage>
        <taxon>Eukaryota</taxon>
        <taxon>Viridiplantae</taxon>
        <taxon>Streptophyta</taxon>
        <taxon>Embryophyta</taxon>
        <taxon>Tracheophyta</taxon>
        <taxon>Spermatophyta</taxon>
        <taxon>Magnoliopsida</taxon>
        <taxon>eudicotyledons</taxon>
        <taxon>Gunneridae</taxon>
        <taxon>Pentapetalae</taxon>
        <taxon>rosids</taxon>
        <taxon>fabids</taxon>
        <taxon>Rosales</taxon>
        <taxon>Cannabaceae</taxon>
        <taxon>Parasponia</taxon>
    </lineage>
</organism>
<evidence type="ECO:0000256" key="1">
    <source>
        <dbReference type="SAM" id="MobiDB-lite"/>
    </source>
</evidence>
<name>A0A2P5DNU5_PARAD</name>
<accession>A0A2P5DNU5</accession>
<evidence type="ECO:0000313" key="2">
    <source>
        <dbReference type="EMBL" id="PON74962.1"/>
    </source>
</evidence>
<dbReference type="Proteomes" id="UP000237105">
    <property type="component" value="Unassembled WGS sequence"/>
</dbReference>
<sequence>MSSSPPNLQSKDVPQGSSPDPSQEFHNIMKLLLKRADEEANGVLIEDFVTATHTFLKSINKLWEVKEKKIEETMTNMNKILNVMRRFT</sequence>
<comment type="caution">
    <text evidence="2">The sequence shown here is derived from an EMBL/GenBank/DDBJ whole genome shotgun (WGS) entry which is preliminary data.</text>
</comment>
<proteinExistence type="predicted"/>
<dbReference type="AlphaFoldDB" id="A0A2P5DNU5"/>
<protein>
    <submittedName>
        <fullName evidence="2">Uncharacterized protein</fullName>
    </submittedName>
</protein>
<evidence type="ECO:0000313" key="3">
    <source>
        <dbReference type="Proteomes" id="UP000237105"/>
    </source>
</evidence>
<feature type="region of interest" description="Disordered" evidence="1">
    <location>
        <begin position="1"/>
        <end position="23"/>
    </location>
</feature>
<keyword evidence="3" id="KW-1185">Reference proteome</keyword>
<reference evidence="3" key="1">
    <citation type="submission" date="2016-06" db="EMBL/GenBank/DDBJ databases">
        <title>Parallel loss of symbiosis genes in relatives of nitrogen-fixing non-legume Parasponia.</title>
        <authorList>
            <person name="Van Velzen R."/>
            <person name="Holmer R."/>
            <person name="Bu F."/>
            <person name="Rutten L."/>
            <person name="Van Zeijl A."/>
            <person name="Liu W."/>
            <person name="Santuari L."/>
            <person name="Cao Q."/>
            <person name="Sharma T."/>
            <person name="Shen D."/>
            <person name="Roswanjaya Y."/>
            <person name="Wardhani T."/>
            <person name="Kalhor M.S."/>
            <person name="Jansen J."/>
            <person name="Van den Hoogen J."/>
            <person name="Gungor B."/>
            <person name="Hartog M."/>
            <person name="Hontelez J."/>
            <person name="Verver J."/>
            <person name="Yang W.-C."/>
            <person name="Schijlen E."/>
            <person name="Repin R."/>
            <person name="Schilthuizen M."/>
            <person name="Schranz E."/>
            <person name="Heidstra R."/>
            <person name="Miyata K."/>
            <person name="Fedorova E."/>
            <person name="Kohlen W."/>
            <person name="Bisseling T."/>
            <person name="Smit S."/>
            <person name="Geurts R."/>
        </authorList>
    </citation>
    <scope>NUCLEOTIDE SEQUENCE [LARGE SCALE GENOMIC DNA]</scope>
    <source>
        <strain evidence="3">cv. WU1-14</strain>
    </source>
</reference>
<gene>
    <name evidence="2" type="ORF">PanWU01x14_046790</name>
</gene>
<dbReference type="EMBL" id="JXTB01000026">
    <property type="protein sequence ID" value="PON74962.1"/>
    <property type="molecule type" value="Genomic_DNA"/>
</dbReference>